<reference evidence="4" key="1">
    <citation type="submission" date="2021-01" db="EMBL/GenBank/DDBJ databases">
        <authorList>
            <consortium name="Genoscope - CEA"/>
            <person name="William W."/>
        </authorList>
    </citation>
    <scope>NUCLEOTIDE SEQUENCE</scope>
</reference>
<keyword evidence="3" id="KW-0472">Membrane</keyword>
<keyword evidence="5" id="KW-1185">Reference proteome</keyword>
<evidence type="ECO:0000256" key="3">
    <source>
        <dbReference type="SAM" id="Phobius"/>
    </source>
</evidence>
<feature type="region of interest" description="Disordered" evidence="2">
    <location>
        <begin position="1"/>
        <end position="28"/>
    </location>
</feature>
<sequence length="680" mass="77363">MSQQDNLEEKSEMNKESNQNQQPQQDESKSLKKQYFTSQCKWISFSVTFLVLAGIGIFLGVYLTQSTNSAPTLKKFQRDEFQQVDEICMQYTSDKFQNCTQIEMNTIRVVEDENEQNATSLLILSKLRIRTFQQNNDGTREYNELVNQNNEIEQQIKKQLRILQQTQSKESDYMCDGIPQDECADVNEVPLLTVITDQLTGEVQQIGIPSKVSDLLIQPLISNIIHIAPNLAESANTTISDGTRLLNEHHSNLYYIGNQAFVPKVSKGKSWLGRTVVKKTISQSDLVEGLSQGINLFDKFEQSQETNLDDKNYLVSSHITTNSKLDNSIKSNDIKTDDLADKSETEISSESNLVTVETKSDEDLTTILSDIQSLQTIQYYTFQELQNKITTQEDQTQNVIENQQENNRLLQNENGDVGIGTLSDNEIIKGPCKSTTFNKKSIIKEVTVYKNKVGFQLEFSGELKEGNISGTMKACVQHNGICRIDLPKKDFKFSDKLKPTTQKGGQTTRFFNSDIKILGYPLNIGTDVIYQWEQNESIMNEDSFIAIFEQIQASLSIQAYQQINLAIIKIRAGLQGFVYKGNAMGQAILLKDYQDKTVFYNEYQISLYHQIDALTLDTYAAVQYITTDWVKQCIGPKCCRVCINVPKIGFSDWKDVYRKNHQISDYQAKKIIYGVKSMCN</sequence>
<feature type="transmembrane region" description="Helical" evidence="3">
    <location>
        <begin position="42"/>
        <end position="63"/>
    </location>
</feature>
<evidence type="ECO:0000313" key="5">
    <source>
        <dbReference type="Proteomes" id="UP000692954"/>
    </source>
</evidence>
<feature type="coiled-coil region" evidence="1">
    <location>
        <begin position="135"/>
        <end position="169"/>
    </location>
</feature>
<accession>A0A8S1JX95</accession>
<feature type="coiled-coil region" evidence="1">
    <location>
        <begin position="382"/>
        <end position="413"/>
    </location>
</feature>
<evidence type="ECO:0000313" key="4">
    <source>
        <dbReference type="EMBL" id="CAD8046049.1"/>
    </source>
</evidence>
<organism evidence="4 5">
    <name type="scientific">Paramecium sonneborni</name>
    <dbReference type="NCBI Taxonomy" id="65129"/>
    <lineage>
        <taxon>Eukaryota</taxon>
        <taxon>Sar</taxon>
        <taxon>Alveolata</taxon>
        <taxon>Ciliophora</taxon>
        <taxon>Intramacronucleata</taxon>
        <taxon>Oligohymenophorea</taxon>
        <taxon>Peniculida</taxon>
        <taxon>Parameciidae</taxon>
        <taxon>Paramecium</taxon>
    </lineage>
</organism>
<keyword evidence="3" id="KW-0812">Transmembrane</keyword>
<protein>
    <recommendedName>
        <fullName evidence="6">Transmembrane protein</fullName>
    </recommendedName>
</protein>
<evidence type="ECO:0000256" key="2">
    <source>
        <dbReference type="SAM" id="MobiDB-lite"/>
    </source>
</evidence>
<keyword evidence="3" id="KW-1133">Transmembrane helix</keyword>
<keyword evidence="1" id="KW-0175">Coiled coil</keyword>
<gene>
    <name evidence="4" type="ORF">PSON_ATCC_30995.1.T0010416</name>
</gene>
<feature type="compositionally biased region" description="Polar residues" evidence="2">
    <location>
        <begin position="16"/>
        <end position="25"/>
    </location>
</feature>
<dbReference type="AlphaFoldDB" id="A0A8S1JX95"/>
<dbReference type="Proteomes" id="UP000692954">
    <property type="component" value="Unassembled WGS sequence"/>
</dbReference>
<evidence type="ECO:0008006" key="6">
    <source>
        <dbReference type="Google" id="ProtNLM"/>
    </source>
</evidence>
<proteinExistence type="predicted"/>
<comment type="caution">
    <text evidence="4">The sequence shown here is derived from an EMBL/GenBank/DDBJ whole genome shotgun (WGS) entry which is preliminary data.</text>
</comment>
<evidence type="ECO:0000256" key="1">
    <source>
        <dbReference type="SAM" id="Coils"/>
    </source>
</evidence>
<dbReference type="EMBL" id="CAJJDN010000001">
    <property type="protein sequence ID" value="CAD8046049.1"/>
    <property type="molecule type" value="Genomic_DNA"/>
</dbReference>
<name>A0A8S1JX95_9CILI</name>